<name>A0A0F9S2C0_9ZZZZ</name>
<evidence type="ECO:0000313" key="1">
    <source>
        <dbReference type="EMBL" id="KKN56377.1"/>
    </source>
</evidence>
<protein>
    <submittedName>
        <fullName evidence="1">Uncharacterized protein</fullName>
    </submittedName>
</protein>
<dbReference type="AlphaFoldDB" id="A0A0F9S2C0"/>
<proteinExistence type="predicted"/>
<dbReference type="EMBL" id="LAZR01000846">
    <property type="protein sequence ID" value="KKN56377.1"/>
    <property type="molecule type" value="Genomic_DNA"/>
</dbReference>
<organism evidence="1">
    <name type="scientific">marine sediment metagenome</name>
    <dbReference type="NCBI Taxonomy" id="412755"/>
    <lineage>
        <taxon>unclassified sequences</taxon>
        <taxon>metagenomes</taxon>
        <taxon>ecological metagenomes</taxon>
    </lineage>
</organism>
<comment type="caution">
    <text evidence="1">The sequence shown here is derived from an EMBL/GenBank/DDBJ whole genome shotgun (WGS) entry which is preliminary data.</text>
</comment>
<sequence length="99" mass="11161">MIEHRHEWWVAAMAKGEPFASCKHCELVLTPRLIDKRLNDADALLAVVRAAEVWKELGGFYPEVKFWEALAALPEHLRAARIDNPISVVASDGPEQSDR</sequence>
<accession>A0A0F9S2C0</accession>
<reference evidence="1" key="1">
    <citation type="journal article" date="2015" name="Nature">
        <title>Complex archaea that bridge the gap between prokaryotes and eukaryotes.</title>
        <authorList>
            <person name="Spang A."/>
            <person name="Saw J.H."/>
            <person name="Jorgensen S.L."/>
            <person name="Zaremba-Niedzwiedzka K."/>
            <person name="Martijn J."/>
            <person name="Lind A.E."/>
            <person name="van Eijk R."/>
            <person name="Schleper C."/>
            <person name="Guy L."/>
            <person name="Ettema T.J."/>
        </authorList>
    </citation>
    <scope>NUCLEOTIDE SEQUENCE</scope>
</reference>
<gene>
    <name evidence="1" type="ORF">LCGC14_0572880</name>
</gene>